<protein>
    <submittedName>
        <fullName evidence="2">SMI1/KNR4 family protein</fullName>
    </submittedName>
</protein>
<keyword evidence="3" id="KW-1185">Reference proteome</keyword>
<evidence type="ECO:0000259" key="1">
    <source>
        <dbReference type="SMART" id="SM00860"/>
    </source>
</evidence>
<sequence length="326" mass="36476">MCCAGRVNMPELTAAQQQLLSDHRLAWFAGRIIHDAQPPISDAQLAEVEQRLGSQLPRELVALWRCSFGGRLDYELCVDYDGHLHPYSFNELFYPDSDGYNDLWGWLAHEQECAEEVAEENGQEWDGRVGFLPIGGFEYLERIYVCVEPEEFGAIYAWSRALPPAWQLRLHEDALTRVADDLYGLFALLGFDEDPFAEGADAGQELLEALDELATSGAEGAALAQQLQDSLRPLVRDWRAALEQGRIAGEPELQRLALTHAVRSGDIALLEQLRDRDCDLGRLLTGGGNAPVHARVMQREVVIRWFAEQGVAEYQLDDPATRGETP</sequence>
<feature type="domain" description="Knr4/Smi1-like" evidence="1">
    <location>
        <begin position="39"/>
        <end position="109"/>
    </location>
</feature>
<evidence type="ECO:0000313" key="3">
    <source>
        <dbReference type="Proteomes" id="UP000326659"/>
    </source>
</evidence>
<dbReference type="InterPro" id="IPR018958">
    <property type="entry name" value="Knr4/Smi1-like_dom"/>
</dbReference>
<organism evidence="2 3">
    <name type="scientific">Pseudomonas denitrificans</name>
    <dbReference type="NCBI Taxonomy" id="43306"/>
    <lineage>
        <taxon>Bacteria</taxon>
        <taxon>Pseudomonadati</taxon>
        <taxon>Pseudomonadota</taxon>
        <taxon>Gammaproteobacteria</taxon>
        <taxon>Pseudomonadales</taxon>
        <taxon>Pseudomonadaceae</taxon>
        <taxon>Halopseudomonas</taxon>
    </lineage>
</organism>
<dbReference type="SMART" id="SM00860">
    <property type="entry name" value="SMI1_KNR4"/>
    <property type="match status" value="1"/>
</dbReference>
<proteinExistence type="predicted"/>
<dbReference type="Proteomes" id="UP000326659">
    <property type="component" value="Chromosome"/>
</dbReference>
<name>A0A9X7R797_PSEDE</name>
<dbReference type="InterPro" id="IPR037883">
    <property type="entry name" value="Knr4/Smi1-like_sf"/>
</dbReference>
<accession>A0A9X7R797</accession>
<reference evidence="2 3" key="1">
    <citation type="submission" date="2019-09" db="EMBL/GenBank/DDBJ databases">
        <title>Prosopis cineraria nodule microbiome.</title>
        <authorList>
            <person name="Chaluvadi S.R."/>
            <person name="Ali R."/>
            <person name="Wang X."/>
        </authorList>
    </citation>
    <scope>NUCLEOTIDE SEQUENCE [LARGE SCALE GENOMIC DNA]</scope>
    <source>
        <strain evidence="2 3">BG1</strain>
    </source>
</reference>
<dbReference type="Pfam" id="PF09346">
    <property type="entry name" value="SMI1_KNR4"/>
    <property type="match status" value="1"/>
</dbReference>
<gene>
    <name evidence="2" type="ORF">F1C79_29755</name>
</gene>
<dbReference type="Gene3D" id="3.40.1580.10">
    <property type="entry name" value="SMI1/KNR4-like"/>
    <property type="match status" value="1"/>
</dbReference>
<dbReference type="KEGG" id="pden:F1C79_29755"/>
<evidence type="ECO:0000313" key="2">
    <source>
        <dbReference type="EMBL" id="QEY75473.1"/>
    </source>
</evidence>
<dbReference type="SUPFAM" id="SSF160631">
    <property type="entry name" value="SMI1/KNR4-like"/>
    <property type="match status" value="1"/>
</dbReference>
<dbReference type="OrthoDB" id="3281078at2"/>
<dbReference type="EMBL" id="CP043626">
    <property type="protein sequence ID" value="QEY75473.1"/>
    <property type="molecule type" value="Genomic_DNA"/>
</dbReference>
<dbReference type="AlphaFoldDB" id="A0A9X7R797"/>